<feature type="region of interest" description="Disordered" evidence="8">
    <location>
        <begin position="2442"/>
        <end position="2498"/>
    </location>
</feature>
<evidence type="ECO:0000256" key="6">
    <source>
        <dbReference type="PROSITE-ProRule" id="PRU00091"/>
    </source>
</evidence>
<dbReference type="InterPro" id="IPR000306">
    <property type="entry name" value="Znf_FYVE"/>
</dbReference>
<keyword evidence="5" id="KW-0862">Zinc</keyword>
<evidence type="ECO:0000259" key="9">
    <source>
        <dbReference type="PROSITE" id="PS50178"/>
    </source>
</evidence>
<evidence type="ECO:0000256" key="1">
    <source>
        <dbReference type="ARBA" id="ARBA00022574"/>
    </source>
</evidence>
<dbReference type="InterPro" id="IPR015943">
    <property type="entry name" value="WD40/YVTN_repeat-like_dom_sf"/>
</dbReference>
<dbReference type="PROSITE" id="PS00678">
    <property type="entry name" value="WD_REPEATS_1"/>
    <property type="match status" value="1"/>
</dbReference>
<reference evidence="12 13" key="1">
    <citation type="submission" date="2018-08" db="EMBL/GenBank/DDBJ databases">
        <title>Genome and evolution of the arbuscular mycorrhizal fungus Diversispora epigaea (formerly Glomus versiforme) and its bacterial endosymbionts.</title>
        <authorList>
            <person name="Sun X."/>
            <person name="Fei Z."/>
            <person name="Harrison M."/>
        </authorList>
    </citation>
    <scope>NUCLEOTIDE SEQUENCE [LARGE SCALE GENOMIC DNA]</scope>
    <source>
        <strain evidence="12 13">IT104</strain>
    </source>
</reference>
<dbReference type="SUPFAM" id="SSF57903">
    <property type="entry name" value="FYVE/PHD zinc finger"/>
    <property type="match status" value="1"/>
</dbReference>
<dbReference type="Gene3D" id="3.30.40.10">
    <property type="entry name" value="Zinc/RING finger domain, C3HC4 (zinc finger)"/>
    <property type="match status" value="1"/>
</dbReference>
<dbReference type="Pfam" id="PF02138">
    <property type="entry name" value="Beach"/>
    <property type="match status" value="1"/>
</dbReference>
<dbReference type="Proteomes" id="UP000266861">
    <property type="component" value="Unassembled WGS sequence"/>
</dbReference>
<evidence type="ECO:0000256" key="8">
    <source>
        <dbReference type="SAM" id="MobiDB-lite"/>
    </source>
</evidence>
<dbReference type="InterPro" id="IPR017455">
    <property type="entry name" value="Znf_FYVE-rel"/>
</dbReference>
<accession>A0A397ITN3</accession>
<dbReference type="InterPro" id="IPR011011">
    <property type="entry name" value="Znf_FYVE_PHD"/>
</dbReference>
<organism evidence="12 13">
    <name type="scientific">Diversispora epigaea</name>
    <dbReference type="NCBI Taxonomy" id="1348612"/>
    <lineage>
        <taxon>Eukaryota</taxon>
        <taxon>Fungi</taxon>
        <taxon>Fungi incertae sedis</taxon>
        <taxon>Mucoromycota</taxon>
        <taxon>Glomeromycotina</taxon>
        <taxon>Glomeromycetes</taxon>
        <taxon>Diversisporales</taxon>
        <taxon>Diversisporaceae</taxon>
        <taxon>Diversispora</taxon>
    </lineage>
</organism>
<keyword evidence="4 6" id="KW-0863">Zinc-finger</keyword>
<dbReference type="SUPFAM" id="SSF49899">
    <property type="entry name" value="Concanavalin A-like lectins/glucanases"/>
    <property type="match status" value="1"/>
</dbReference>
<proteinExistence type="predicted"/>
<evidence type="ECO:0000313" key="13">
    <source>
        <dbReference type="Proteomes" id="UP000266861"/>
    </source>
</evidence>
<protein>
    <recommendedName>
        <fullName evidence="14">Beach-domain-containing protein</fullName>
    </recommendedName>
</protein>
<evidence type="ECO:0000256" key="7">
    <source>
        <dbReference type="PROSITE-ProRule" id="PRU00221"/>
    </source>
</evidence>
<dbReference type="Pfam" id="PF00400">
    <property type="entry name" value="WD40"/>
    <property type="match status" value="1"/>
</dbReference>
<dbReference type="InterPro" id="IPR036372">
    <property type="entry name" value="BEACH_dom_sf"/>
</dbReference>
<dbReference type="InterPro" id="IPR000409">
    <property type="entry name" value="BEACH_dom"/>
</dbReference>
<dbReference type="PROSITE" id="PS50178">
    <property type="entry name" value="ZF_FYVE"/>
    <property type="match status" value="1"/>
</dbReference>
<dbReference type="InterPro" id="IPR001680">
    <property type="entry name" value="WD40_rpt"/>
</dbReference>
<keyword evidence="3" id="KW-0677">Repeat</keyword>
<dbReference type="InterPro" id="IPR011989">
    <property type="entry name" value="ARM-like"/>
</dbReference>
<dbReference type="EMBL" id="PQFF01000140">
    <property type="protein sequence ID" value="RHZ79331.1"/>
    <property type="molecule type" value="Genomic_DNA"/>
</dbReference>
<dbReference type="InterPro" id="IPR036322">
    <property type="entry name" value="WD40_repeat_dom_sf"/>
</dbReference>
<dbReference type="Pfam" id="PF23295">
    <property type="entry name" value="Arm_4"/>
    <property type="match status" value="1"/>
</dbReference>
<dbReference type="FunFam" id="1.10.1540.10:FF:000002">
    <property type="entry name" value="WD repeat and FYVE domain containing 3"/>
    <property type="match status" value="1"/>
</dbReference>
<feature type="domain" description="FYVE-type" evidence="9">
    <location>
        <begin position="3327"/>
        <end position="3380"/>
    </location>
</feature>
<evidence type="ECO:0000256" key="2">
    <source>
        <dbReference type="ARBA" id="ARBA00022723"/>
    </source>
</evidence>
<keyword evidence="2" id="KW-0479">Metal-binding</keyword>
<feature type="region of interest" description="Disordered" evidence="8">
    <location>
        <begin position="1821"/>
        <end position="1863"/>
    </location>
</feature>
<dbReference type="SUPFAM" id="SSF50978">
    <property type="entry name" value="WD40 repeat-like"/>
    <property type="match status" value="1"/>
</dbReference>
<dbReference type="PANTHER" id="PTHR46108">
    <property type="entry name" value="BLUE CHEESE"/>
    <property type="match status" value="1"/>
</dbReference>
<dbReference type="InterPro" id="IPR013320">
    <property type="entry name" value="ConA-like_dom_sf"/>
</dbReference>
<dbReference type="InterPro" id="IPR023362">
    <property type="entry name" value="PH-BEACH_dom"/>
</dbReference>
<dbReference type="Gene3D" id="2.30.29.30">
    <property type="entry name" value="Pleckstrin-homology domain (PH domain)/Phosphotyrosine-binding domain (PTB)"/>
    <property type="match status" value="1"/>
</dbReference>
<feature type="repeat" description="WD" evidence="7">
    <location>
        <begin position="3132"/>
        <end position="3173"/>
    </location>
</feature>
<dbReference type="PANTHER" id="PTHR46108:SF4">
    <property type="entry name" value="BLUE CHEESE"/>
    <property type="match status" value="1"/>
</dbReference>
<dbReference type="SMART" id="SM01026">
    <property type="entry name" value="Beach"/>
    <property type="match status" value="1"/>
</dbReference>
<dbReference type="SUPFAM" id="SSF81837">
    <property type="entry name" value="BEACH domain"/>
    <property type="match status" value="1"/>
</dbReference>
<feature type="compositionally biased region" description="Basic and acidic residues" evidence="8">
    <location>
        <begin position="1845"/>
        <end position="1863"/>
    </location>
</feature>
<evidence type="ECO:0000313" key="12">
    <source>
        <dbReference type="EMBL" id="RHZ79331.1"/>
    </source>
</evidence>
<feature type="domain" description="BEACH" evidence="10">
    <location>
        <begin position="2705"/>
        <end position="3000"/>
    </location>
</feature>
<dbReference type="GO" id="GO:0008270">
    <property type="term" value="F:zinc ion binding"/>
    <property type="evidence" value="ECO:0007669"/>
    <property type="project" value="UniProtKB-KW"/>
</dbReference>
<dbReference type="SUPFAM" id="SSF48371">
    <property type="entry name" value="ARM repeat"/>
    <property type="match status" value="1"/>
</dbReference>
<dbReference type="InterPro" id="IPR019775">
    <property type="entry name" value="WD40_repeat_CS"/>
</dbReference>
<keyword evidence="1 7" id="KW-0853">WD repeat</keyword>
<dbReference type="InterPro" id="IPR016024">
    <property type="entry name" value="ARM-type_fold"/>
</dbReference>
<evidence type="ECO:0000259" key="11">
    <source>
        <dbReference type="PROSITE" id="PS51783"/>
    </source>
</evidence>
<feature type="compositionally biased region" description="Polar residues" evidence="8">
    <location>
        <begin position="2474"/>
        <end position="2498"/>
    </location>
</feature>
<sequence>MWSKIVGQLKPQPFSAIFGVSAPPPATTPSLKHDKPYGRRSSVGSAKDPRITVARRKTSLLYGVGGVSDRNKSDNQSPRKIIPPEQQKELNSLFLQWQNSFDEKDRIFFLTATSRKYFEIFFEHSEMLGESLDDLEIFTDAITRYLIDSIRKALSSTNKLQASQEILQTLADEKKLFFIIKTINLLCNGPEFIFEIMSAHSLPALLIEIFQCFVEVSSQADYPQMNRGDENHTQKMAPSEVIADILADILVNFVSYSITLTQMLEQDLLYSLITMVITEQPCPGINLWIERVLEVIVELFACATQEVVTYFVNKDIMGTLMKLLKKSIDMEGNKFIDSGQLIYTGSLLIELIQGALHVSPIFIESFINMNGYETLFYLLIFPPFDKHHATSKDTLITMVEDLVFAGADELKPVASQGTPYQHSDFQLPTENEDDVDTLFRNEKAFQILISVLLYPDTSFYPFSSDFKISDSIKIPDIFFQKIVVAIAEILKSNQSNYFLIEALNVLPTIIEQLDRFSPKVQRSILDLLVFVMVDLNYVPFRELVVLLLHFQGQSLKHTTAIVCETVTSLLQSSSKFKEVFREIGLLNMLCSLLQDLTTTLQEKFGNTHFVRRISISQLSDALDNQQKESSKIKSRFGPEVIDNFHLISECLVELLKNNKANLSLFGSTYKGNLFDLLHYDETRDGALSIFETLVVEGYVLSNNTDPQTPMSRIAASSSSCIEHSFQFGRLIEIVQSLPRFDLKMKRHILLSMKRILVSCPDMKDVFRESGGFVCLVSLLVGLEDIFKLLTNVNSTEQNSSASQSFEIDELPSKSQAIDTLKAIFLIFAEAMSNHDSNRRFFDSSIGYMSVKDAICLTDILSSTGSPEHLFGILFSFAIENEFVTEVFIDDISDTENISTNNITTNNITTNNISTNNISTTNLSTTNLSMNNKAESSTIIKMFGNLTDEIRNPSIIPTIMDLQLYVNHDPKLVLKIYEALLALSFANRRNQVMMNKSGVLEIVLRRLFPASTDERKKINPQEKQFLTRLAQRLIEMGVSTTEIRFLFEQFENGNQQPEDIDINVDGTLMTVMDMVLFGVQRSRWPRFVQFDMCQFGYSCLEMNNLSDRQFPPANGGYTFMTWLDIENFDSDIDLTLLGLSDEENRCYLHIYIEAQTHRLIAQSSPKQGARFDSFEFRTGCWYHIALVHNKPRIGSPSSVSLFVDGRFVEVVKCPYLGQPAPNKAIRSYIGTPIDVARKIGKGYTKLVWDLGPCYFFEDDLDGDIISVYYHLGPRYSSNFQDSLGQFQTYQTSTLLNMRVEALSRQRKDSNIELDHLAMVNAIRGNNSQTLPEDKIIFAFNASNVLVCGQNTSILGAGLSEGTSQALTLGTVNTKVILNAAVPKVERALRVPHGLAYLKGDPVTAVPYGMDDSIWKIGGSAVVLRMIERAETATDLYKTVCTLIELIRFSWRNSEDMERIHGYEILAYLLKQKHGLLTMELLNLLLVFVGLNPLSHNDSVIINPLAYRFLILDFDLWRHSHESVQRAHLHQFSIFIQLSQHHHFNAKRLSKMHVVKKMLVALKTNIYPKELLTDFIATLKIVVKYNFTTEVIRSIATFLVSTLNKTSPARRLTRKESPLKTGMTVTFSHENVGKLSPKTIVTDVRNVPVETMAKHIGVMVMEMLTEIVCDKLNPFYVNKFATTITNKWPLLFFGEDSNAFWVVCAARILSRLFHSQGTNYINKFRTSSEGFTVMQKLLPQWWYLTQLQQTLFTMLFGVDICDVPIDAPFDLFSLLTLFRAKDDTTRIVVPDVMSIILLMMKEGINTIVQLSYDVEKDFSAKGKTQDDAMIQRGRPSSKHQRQRSRSLTRDLETFNENDDKPTKETLSKLSHVEQTFIHFLTDMHNNSTEFSDLCYKSEIMDVFIEILFPIVCACDEVSIETELYSKEFGLSFDADSTFEKLLSNNGVSGILPVLNTFLRHSKSQHFFDEEHGEEMKSFSSNPIIITTEPFQNSPSVSPTQSDLEDESDSVFVGIKLPERKEKKPEYEEHKNTTVESLLEFIVSICVNSILDPKTKQLAGLDIVLRSFPPSFLEHQIQLESYILLHVLGSLKSTLQLDMNLLNDHRIVANVARFSQMATDTIYQGWFLDGCNQMYDFITIVLEGIQRNDEPTGKRANDQWINILYRSLDRIILFKLSEIDQTSTKASVIIEILEKLIYHQKVIFSPFNTDLDFLKCLCYHLYKFLLYDHQEVKTNSTSIWKLLMLQKPIEMSGILKTRVKGIEYKELVEGFAKLLEMDLNSFLEWIDSRKIQLDALFQENISRVWESLVIAEIKNCKESLKNFHSKRMNKLKKLYKKASMEQDFFNQYRIKTNQWSRHIQEIETGRYYKSIQDNIDHYNYVRDEWAKTSTDLFRERALWGSKTVDTEAKWRLDFTEGRCRMRKKLERNEDPRLYSYRPKSCKYENIAKEENPQSSPITKSSSSLEIPGHRLKKLSDRQMTLTPSSPVNANETENSYDVDSVGNSQYTESQAEIDDENAFEEDKNRKVLRSLEHGDAVLDIYNISRIIGLDACEGLLLLCKQNLYLIDSYFQTSDGEIVDIWDAPTKERDQYLQMLASHAGYANNTPVPTKENKHKSRKWAFEDIKEVHKRKFLFRDVALEIFFADGRNYLITFFLKERDIAYNKLVARATFSISGSESVIGTSNTLDSKAPVTPLTIGPSTGLRFNLPSFFANSSLVELTMRWEKREISNFQYLMHLNTLAGRSYNDLTQYPVFPWILADYTSEELDLNKPETFRDLSTPMGAQTPERRKEFRIRYRSFDPTANATTPAFHYGTHYSSAMIVCSYLIRLEPFTQQYLKLQGGHFDHADRLFHSINKAWLSATRDNMSDVKELIPEFFYLPEFLENTNKFNFGVKQGTGEVIDSVILPPWANGDPKIFINKHRQALESDYVSAHLNEWIDLIFGYKQQGPAAVEAINVFHHLSYEGAIDLDAITDPVERSATTGIIYNFGQTPRQLFSKPHPPRSVEISEPNNFKFHENLEYLLQSMQPTLDIRLQVHDIHLMGDRLLAVSTQKILVPPNYTHYVEWGYSDNSLRLHNLDTRKLVGLYENLHLQTVSCACFADGRSFITGGTDAVICIWRLKWKTKSPEFRFMECLRGHSSKINCVAVSRSYSIIVSGSDDTTCIVWDLNRMKYVRQLQGHETGVKFVAINDITGDIATCSGSVIRIWSVNGDLIVTKNTAQGLDPVLCCVFYEGRQNEWFEKDIILTGHKKGVIKIWHKSLDDTEKKVKWDLELRHQLKHENRLSSTFAADIVSIFISGVQKVVYSGDSTGKIWSWVLPDIKIESHWMSDGLSDVCLKCGVKFAVLERKIHCKTCGGIFCSSCTQTGLDRSSRYCEYCWAKIEPLLSL</sequence>
<dbReference type="InterPro" id="IPR013083">
    <property type="entry name" value="Znf_RING/FYVE/PHD"/>
</dbReference>
<dbReference type="SUPFAM" id="SSF50729">
    <property type="entry name" value="PH domain-like"/>
    <property type="match status" value="1"/>
</dbReference>
<dbReference type="Gene3D" id="1.10.1540.10">
    <property type="entry name" value="BEACH domain"/>
    <property type="match status" value="1"/>
</dbReference>
<dbReference type="Pfam" id="PF01363">
    <property type="entry name" value="FYVE"/>
    <property type="match status" value="1"/>
</dbReference>
<dbReference type="Gene3D" id="2.130.10.10">
    <property type="entry name" value="YVTN repeat-like/Quinoprotein amine dehydrogenase"/>
    <property type="match status" value="1"/>
</dbReference>
<dbReference type="SMART" id="SM00064">
    <property type="entry name" value="FYVE"/>
    <property type="match status" value="1"/>
</dbReference>
<dbReference type="Pfam" id="PF14844">
    <property type="entry name" value="PH_BEACH"/>
    <property type="match status" value="1"/>
</dbReference>
<dbReference type="InterPro" id="IPR011993">
    <property type="entry name" value="PH-like_dom_sf"/>
</dbReference>
<comment type="caution">
    <text evidence="12">The sequence shown here is derived from an EMBL/GenBank/DDBJ whole genome shotgun (WGS) entry which is preliminary data.</text>
</comment>
<dbReference type="CDD" id="cd01201">
    <property type="entry name" value="PH_BEACH"/>
    <property type="match status" value="1"/>
</dbReference>
<evidence type="ECO:0000256" key="3">
    <source>
        <dbReference type="ARBA" id="ARBA00022737"/>
    </source>
</evidence>
<dbReference type="PROSITE" id="PS50197">
    <property type="entry name" value="BEACH"/>
    <property type="match status" value="1"/>
</dbReference>
<dbReference type="InterPro" id="IPR056252">
    <property type="entry name" value="Alfy-like_Arm-like"/>
</dbReference>
<dbReference type="PROSITE" id="PS51783">
    <property type="entry name" value="PH_BEACH"/>
    <property type="match status" value="1"/>
</dbReference>
<feature type="compositionally biased region" description="Basic residues" evidence="8">
    <location>
        <begin position="1833"/>
        <end position="1844"/>
    </location>
</feature>
<gene>
    <name evidence="12" type="ORF">Glove_149g58</name>
</gene>
<feature type="compositionally biased region" description="Low complexity" evidence="8">
    <location>
        <begin position="2451"/>
        <end position="2460"/>
    </location>
</feature>
<dbReference type="PROSITE" id="PS50082">
    <property type="entry name" value="WD_REPEATS_2"/>
    <property type="match status" value="1"/>
</dbReference>
<evidence type="ECO:0000259" key="10">
    <source>
        <dbReference type="PROSITE" id="PS50197"/>
    </source>
</evidence>
<dbReference type="PROSITE" id="PS50294">
    <property type="entry name" value="WD_REPEATS_REGION"/>
    <property type="match status" value="1"/>
</dbReference>
<dbReference type="CDD" id="cd06071">
    <property type="entry name" value="Beach"/>
    <property type="match status" value="1"/>
</dbReference>
<evidence type="ECO:0008006" key="14">
    <source>
        <dbReference type="Google" id="ProtNLM"/>
    </source>
</evidence>
<dbReference type="InterPro" id="IPR051944">
    <property type="entry name" value="BEACH_domain_protein"/>
</dbReference>
<dbReference type="Gene3D" id="1.25.10.10">
    <property type="entry name" value="Leucine-rich Repeat Variant"/>
    <property type="match status" value="1"/>
</dbReference>
<dbReference type="STRING" id="1348612.A0A397ITN3"/>
<dbReference type="OrthoDB" id="26681at2759"/>
<name>A0A397ITN3_9GLOM</name>
<dbReference type="SMART" id="SM00320">
    <property type="entry name" value="WD40"/>
    <property type="match status" value="5"/>
</dbReference>
<keyword evidence="13" id="KW-1185">Reference proteome</keyword>
<evidence type="ECO:0000256" key="4">
    <source>
        <dbReference type="ARBA" id="ARBA00022771"/>
    </source>
</evidence>
<feature type="region of interest" description="Disordered" evidence="8">
    <location>
        <begin position="19"/>
        <end position="48"/>
    </location>
</feature>
<feature type="domain" description="BEACH-type PH" evidence="11">
    <location>
        <begin position="2529"/>
        <end position="2663"/>
    </location>
</feature>
<evidence type="ECO:0000256" key="5">
    <source>
        <dbReference type="ARBA" id="ARBA00022833"/>
    </source>
</evidence>